<organism evidence="1 2">
    <name type="scientific">Bradyrhizobium canariense</name>
    <dbReference type="NCBI Taxonomy" id="255045"/>
    <lineage>
        <taxon>Bacteria</taxon>
        <taxon>Pseudomonadati</taxon>
        <taxon>Pseudomonadota</taxon>
        <taxon>Alphaproteobacteria</taxon>
        <taxon>Hyphomicrobiales</taxon>
        <taxon>Nitrobacteraceae</taxon>
        <taxon>Bradyrhizobium</taxon>
    </lineage>
</organism>
<dbReference type="EMBL" id="LT629750">
    <property type="protein sequence ID" value="SDT08567.1"/>
    <property type="molecule type" value="Genomic_DNA"/>
</dbReference>
<gene>
    <name evidence="1" type="ORF">SAMN05444158_4323</name>
</gene>
<dbReference type="AlphaFoldDB" id="A0A1H1XH52"/>
<dbReference type="Proteomes" id="UP000243904">
    <property type="component" value="Chromosome I"/>
</dbReference>
<evidence type="ECO:0000313" key="2">
    <source>
        <dbReference type="Proteomes" id="UP000243904"/>
    </source>
</evidence>
<evidence type="ECO:0000313" key="1">
    <source>
        <dbReference type="EMBL" id="SDT08567.1"/>
    </source>
</evidence>
<proteinExistence type="predicted"/>
<dbReference type="RefSeq" id="WP_146688726.1">
    <property type="nucleotide sequence ID" value="NZ_LT629750.1"/>
</dbReference>
<protein>
    <recommendedName>
        <fullName evidence="3">Mobilization protein</fullName>
    </recommendedName>
</protein>
<reference evidence="2" key="1">
    <citation type="submission" date="2016-10" db="EMBL/GenBank/DDBJ databases">
        <authorList>
            <person name="Varghese N."/>
            <person name="Submissions S."/>
        </authorList>
    </citation>
    <scope>NUCLEOTIDE SEQUENCE [LARGE SCALE GENOMIC DNA]</scope>
    <source>
        <strain evidence="2">GAS369</strain>
    </source>
</reference>
<accession>A0A1H1XH52</accession>
<sequence length="106" mass="11695">MTEKTKPVSIRLAREEINQLRARAYSLSATVSGVARDLIRTGLAGGDNKALADRLMLIERRIVALEQQGQEMHARIQSIDQSTRDLFAMFEALLKALTGESTGRPA</sequence>
<evidence type="ECO:0008006" key="3">
    <source>
        <dbReference type="Google" id="ProtNLM"/>
    </source>
</evidence>
<name>A0A1H1XH52_9BRAD</name>
<keyword evidence="2" id="KW-1185">Reference proteome</keyword>